<organism evidence="1 2">
    <name type="scientific">Araneus ventricosus</name>
    <name type="common">Orbweaver spider</name>
    <name type="synonym">Epeira ventricosa</name>
    <dbReference type="NCBI Taxonomy" id="182803"/>
    <lineage>
        <taxon>Eukaryota</taxon>
        <taxon>Metazoa</taxon>
        <taxon>Ecdysozoa</taxon>
        <taxon>Arthropoda</taxon>
        <taxon>Chelicerata</taxon>
        <taxon>Arachnida</taxon>
        <taxon>Araneae</taxon>
        <taxon>Araneomorphae</taxon>
        <taxon>Entelegynae</taxon>
        <taxon>Araneoidea</taxon>
        <taxon>Araneidae</taxon>
        <taxon>Araneus</taxon>
    </lineage>
</organism>
<proteinExistence type="predicted"/>
<dbReference type="Proteomes" id="UP000499080">
    <property type="component" value="Unassembled WGS sequence"/>
</dbReference>
<comment type="caution">
    <text evidence="1">The sequence shown here is derived from an EMBL/GenBank/DDBJ whole genome shotgun (WGS) entry which is preliminary data.</text>
</comment>
<gene>
    <name evidence="1" type="ORF">AVEN_169710_1</name>
</gene>
<accession>A0A4Y2TDI6</accession>
<keyword evidence="2" id="KW-1185">Reference proteome</keyword>
<name>A0A4Y2TDI6_ARAVE</name>
<dbReference type="AlphaFoldDB" id="A0A4Y2TDI6"/>
<protein>
    <submittedName>
        <fullName evidence="1">Uncharacterized protein</fullName>
    </submittedName>
</protein>
<evidence type="ECO:0000313" key="2">
    <source>
        <dbReference type="Proteomes" id="UP000499080"/>
    </source>
</evidence>
<sequence>MWERIALQLPSEYAPARMSSYYTPINPLLSKIVQKGQFSDIETEENIKKIDIVSKMLQKEDITIVVACNLLKGLTAQIKDYKGTIVNKVLEEAKQFCLDPSFKEDEEEKIF</sequence>
<dbReference type="EMBL" id="BGPR01027875">
    <property type="protein sequence ID" value="GBN98704.1"/>
    <property type="molecule type" value="Genomic_DNA"/>
</dbReference>
<evidence type="ECO:0000313" key="1">
    <source>
        <dbReference type="EMBL" id="GBN98704.1"/>
    </source>
</evidence>
<reference evidence="1 2" key="1">
    <citation type="journal article" date="2019" name="Sci. Rep.">
        <title>Orb-weaving spider Araneus ventricosus genome elucidates the spidroin gene catalogue.</title>
        <authorList>
            <person name="Kono N."/>
            <person name="Nakamura H."/>
            <person name="Ohtoshi R."/>
            <person name="Moran D.A.P."/>
            <person name="Shinohara A."/>
            <person name="Yoshida Y."/>
            <person name="Fujiwara M."/>
            <person name="Mori M."/>
            <person name="Tomita M."/>
            <person name="Arakawa K."/>
        </authorList>
    </citation>
    <scope>NUCLEOTIDE SEQUENCE [LARGE SCALE GENOMIC DNA]</scope>
</reference>